<evidence type="ECO:0000313" key="2">
    <source>
        <dbReference type="EMBL" id="RIT39813.1"/>
    </source>
</evidence>
<dbReference type="EMBL" id="QXBN01000007">
    <property type="protein sequence ID" value="RIT39813.1"/>
    <property type="molecule type" value="Genomic_DNA"/>
</dbReference>
<proteinExistence type="predicted"/>
<dbReference type="Proteomes" id="UP000284557">
    <property type="component" value="Unassembled WGS sequence"/>
</dbReference>
<evidence type="ECO:0000259" key="1">
    <source>
        <dbReference type="Pfam" id="PF05305"/>
    </source>
</evidence>
<gene>
    <name evidence="2" type="ORF">D2E76_11120</name>
</gene>
<dbReference type="AlphaFoldDB" id="A0ABD7HPL1"/>
<reference evidence="2 3" key="1">
    <citation type="submission" date="2018-08" db="EMBL/GenBank/DDBJ databases">
        <title>Linezolid Resistance in Mycobacterium abscessus: MIC Distribution and Comprehensive Investigation of Resistance Mechanisms.</title>
        <authorList>
            <person name="Ye M."/>
            <person name="Xu L."/>
            <person name="Zou Y."/>
            <person name="Li B."/>
            <person name="Guo Q."/>
            <person name="Zhang Y."/>
            <person name="Zhan M."/>
            <person name="Xu B."/>
            <person name="Yu F."/>
            <person name="Zhang Z."/>
            <person name="Chu H."/>
        </authorList>
    </citation>
    <scope>NUCLEOTIDE SEQUENCE [LARGE SCALE GENOMIC DNA]</scope>
    <source>
        <strain evidence="2 3">G143</strain>
    </source>
</reference>
<dbReference type="InterPro" id="IPR007969">
    <property type="entry name" value="DUF732"/>
</dbReference>
<comment type="caution">
    <text evidence="2">The sequence shown here is derived from an EMBL/GenBank/DDBJ whole genome shotgun (WGS) entry which is preliminary data.</text>
</comment>
<dbReference type="Pfam" id="PF05305">
    <property type="entry name" value="DUF732"/>
    <property type="match status" value="1"/>
</dbReference>
<feature type="domain" description="DUF732" evidence="1">
    <location>
        <begin position="30"/>
        <end position="105"/>
    </location>
</feature>
<accession>A0ABD7HPL1</accession>
<sequence length="114" mass="11767">MLAFMMRVGAAVLVVLGVVGIGTAAPASADNASYLAALGGYASKTRADDLLMAGKFACGQLQPRPGLMFGLHPNVVADRVWQYNSSFERDEATAVVNAAIDNLCPGVNMLGHAG</sequence>
<organism evidence="2 3">
    <name type="scientific">Mycobacteroides abscessus</name>
    <dbReference type="NCBI Taxonomy" id="36809"/>
    <lineage>
        <taxon>Bacteria</taxon>
        <taxon>Bacillati</taxon>
        <taxon>Actinomycetota</taxon>
        <taxon>Actinomycetes</taxon>
        <taxon>Mycobacteriales</taxon>
        <taxon>Mycobacteriaceae</taxon>
        <taxon>Mycobacteroides</taxon>
    </lineage>
</organism>
<dbReference type="RefSeq" id="WP_100463948.1">
    <property type="nucleotide sequence ID" value="NZ_CP029076.1"/>
</dbReference>
<protein>
    <submittedName>
        <fullName evidence="2">DUF732 domain-containing protein</fullName>
    </submittedName>
</protein>
<name>A0ABD7HPL1_9MYCO</name>
<evidence type="ECO:0000313" key="3">
    <source>
        <dbReference type="Proteomes" id="UP000284557"/>
    </source>
</evidence>